<reference evidence="1" key="1">
    <citation type="submission" date="2023-03" db="EMBL/GenBank/DDBJ databases">
        <title>Massive genome expansion in bonnet fungi (Mycena s.s.) driven by repeated elements and novel gene families across ecological guilds.</title>
        <authorList>
            <consortium name="Lawrence Berkeley National Laboratory"/>
            <person name="Harder C.B."/>
            <person name="Miyauchi S."/>
            <person name="Viragh M."/>
            <person name="Kuo A."/>
            <person name="Thoen E."/>
            <person name="Andreopoulos B."/>
            <person name="Lu D."/>
            <person name="Skrede I."/>
            <person name="Drula E."/>
            <person name="Henrissat B."/>
            <person name="Morin E."/>
            <person name="Kohler A."/>
            <person name="Barry K."/>
            <person name="LaButti K."/>
            <person name="Morin E."/>
            <person name="Salamov A."/>
            <person name="Lipzen A."/>
            <person name="Mereny Z."/>
            <person name="Hegedus B."/>
            <person name="Baldrian P."/>
            <person name="Stursova M."/>
            <person name="Weitz H."/>
            <person name="Taylor A."/>
            <person name="Grigoriev I.V."/>
            <person name="Nagy L.G."/>
            <person name="Martin F."/>
            <person name="Kauserud H."/>
        </authorList>
    </citation>
    <scope>NUCLEOTIDE SEQUENCE</scope>
    <source>
        <strain evidence="1">CBHHK002</strain>
    </source>
</reference>
<sequence>MLSPLICTPLSFPQVHPFAPRPLETIMLTKTAMIAALATLTLGGVIKRDDNYQEVVIPQGETFDQFTLSWKAECDKLFFASEGGVYTNATFVEPASTPADALVYCGWYTERPTVVYDNTVECASALGIQFA</sequence>
<proteinExistence type="predicted"/>
<comment type="caution">
    <text evidence="1">The sequence shown here is derived from an EMBL/GenBank/DDBJ whole genome shotgun (WGS) entry which is preliminary data.</text>
</comment>
<accession>A0AAD7AM89</accession>
<evidence type="ECO:0000313" key="1">
    <source>
        <dbReference type="EMBL" id="KAJ7362807.1"/>
    </source>
</evidence>
<dbReference type="Proteomes" id="UP001218218">
    <property type="component" value="Unassembled WGS sequence"/>
</dbReference>
<organism evidence="1 2">
    <name type="scientific">Mycena albidolilacea</name>
    <dbReference type="NCBI Taxonomy" id="1033008"/>
    <lineage>
        <taxon>Eukaryota</taxon>
        <taxon>Fungi</taxon>
        <taxon>Dikarya</taxon>
        <taxon>Basidiomycota</taxon>
        <taxon>Agaricomycotina</taxon>
        <taxon>Agaricomycetes</taxon>
        <taxon>Agaricomycetidae</taxon>
        <taxon>Agaricales</taxon>
        <taxon>Marasmiineae</taxon>
        <taxon>Mycenaceae</taxon>
        <taxon>Mycena</taxon>
    </lineage>
</organism>
<name>A0AAD7AM89_9AGAR</name>
<dbReference type="AlphaFoldDB" id="A0AAD7AM89"/>
<protein>
    <submittedName>
        <fullName evidence="1">Uncharacterized protein</fullName>
    </submittedName>
</protein>
<keyword evidence="2" id="KW-1185">Reference proteome</keyword>
<gene>
    <name evidence="1" type="ORF">DFH08DRAFT_841509</name>
</gene>
<evidence type="ECO:0000313" key="2">
    <source>
        <dbReference type="Proteomes" id="UP001218218"/>
    </source>
</evidence>
<dbReference type="EMBL" id="JARIHO010000004">
    <property type="protein sequence ID" value="KAJ7362807.1"/>
    <property type="molecule type" value="Genomic_DNA"/>
</dbReference>